<dbReference type="AlphaFoldDB" id="A0A0F6TB50"/>
<sequence length="314" mass="33178">MPQYPLATSYFGVEHAVVLEHTLPHAALTIPGISSGPVEVAVVLQPRAQMGGWRIVSDFGTIGILTADEAADFPALDTLRSAHFDPTTIATVEIVDSELEIAVMLGLNPWMLPQNSQPAGAALLNGGFGATVDLSSGDSPSLAEPAAWIVSISQLDDALVASTDNHVLGSFGTAESLPHIATIYNTAARQGASLCARAYTADGRLAVDLPLPDSQVPFAPVIPPLPQPDKSEPQEQSSDWAVDFDDTDFSEAMPSGKRTVTSPSNLQPAPTAAAVPTSAPEPAVEIPTEEPESDFSSQDAQMYWQDWPTARKER</sequence>
<dbReference type="HOGENOM" id="CLU_062587_0_0_11"/>
<accession>A0A0F6TB50</accession>
<dbReference type="KEGG" id="ccj:UL81_04440"/>
<organism evidence="2 3">
    <name type="scientific">Corynebacterium camporealensis</name>
    <dbReference type="NCBI Taxonomy" id="161896"/>
    <lineage>
        <taxon>Bacteria</taxon>
        <taxon>Bacillati</taxon>
        <taxon>Actinomycetota</taxon>
        <taxon>Actinomycetes</taxon>
        <taxon>Mycobacteriales</taxon>
        <taxon>Corynebacteriaceae</taxon>
        <taxon>Corynebacterium</taxon>
    </lineage>
</organism>
<feature type="region of interest" description="Disordered" evidence="1">
    <location>
        <begin position="218"/>
        <end position="314"/>
    </location>
</feature>
<keyword evidence="3" id="KW-1185">Reference proteome</keyword>
<evidence type="ECO:0000313" key="3">
    <source>
        <dbReference type="Proteomes" id="UP000033566"/>
    </source>
</evidence>
<dbReference type="OrthoDB" id="4425694at2"/>
<dbReference type="Proteomes" id="UP000033566">
    <property type="component" value="Chromosome"/>
</dbReference>
<dbReference type="PATRIC" id="fig|161896.4.peg.872"/>
<reference evidence="2 3" key="1">
    <citation type="journal article" date="2015" name="Genome Announc.">
        <title>Complete Genome Sequence of Corynebacterium camporealensis DSM 44610, Isolated from the Milk of a Manchega Sheep with Subclinical Mastitis.</title>
        <authorList>
            <person name="Ruckert C."/>
            <person name="Albersmeier A."/>
            <person name="Winkler A."/>
            <person name="Tauch A."/>
        </authorList>
    </citation>
    <scope>NUCLEOTIDE SEQUENCE [LARGE SCALE GENOMIC DNA]</scope>
    <source>
        <strain evidence="2 3">DSM 44610</strain>
    </source>
</reference>
<proteinExistence type="predicted"/>
<name>A0A0F6TB50_9CORY</name>
<evidence type="ECO:0000313" key="2">
    <source>
        <dbReference type="EMBL" id="AKE38861.1"/>
    </source>
</evidence>
<protein>
    <submittedName>
        <fullName evidence="2">Uncharacterized protein</fullName>
    </submittedName>
</protein>
<evidence type="ECO:0000256" key="1">
    <source>
        <dbReference type="SAM" id="MobiDB-lite"/>
    </source>
</evidence>
<feature type="compositionally biased region" description="Low complexity" evidence="1">
    <location>
        <begin position="268"/>
        <end position="285"/>
    </location>
</feature>
<gene>
    <name evidence="2" type="ORF">UL81_04440</name>
</gene>
<feature type="compositionally biased region" description="Polar residues" evidence="1">
    <location>
        <begin position="258"/>
        <end position="267"/>
    </location>
</feature>
<dbReference type="RefSeq" id="WP_052737442.1">
    <property type="nucleotide sequence ID" value="NZ_CP011311.1"/>
</dbReference>
<dbReference type="EMBL" id="CP011311">
    <property type="protein sequence ID" value="AKE38861.1"/>
    <property type="molecule type" value="Genomic_DNA"/>
</dbReference>